<keyword evidence="2" id="KW-1185">Reference proteome</keyword>
<dbReference type="Proteomes" id="UP000699042">
    <property type="component" value="Unassembled WGS sequence"/>
</dbReference>
<protein>
    <submittedName>
        <fullName evidence="1">Maf-like protein</fullName>
    </submittedName>
</protein>
<comment type="caution">
    <text evidence="1">The sequence shown here is derived from an EMBL/GenBank/DDBJ whole genome shotgun (WGS) entry which is preliminary data.</text>
</comment>
<evidence type="ECO:0000313" key="2">
    <source>
        <dbReference type="Proteomes" id="UP000699042"/>
    </source>
</evidence>
<dbReference type="EMBL" id="JAESDN010000010">
    <property type="protein sequence ID" value="KAG7044692.1"/>
    <property type="molecule type" value="Genomic_DNA"/>
</dbReference>
<evidence type="ECO:0000313" key="1">
    <source>
        <dbReference type="EMBL" id="KAG7044692.1"/>
    </source>
</evidence>
<name>A0A9P7QYS4_9PEZI</name>
<gene>
    <name evidence="1" type="ORF">JMJ77_004154</name>
</gene>
<accession>A0A9P7QYS4</accession>
<proteinExistence type="predicted"/>
<reference evidence="1" key="1">
    <citation type="submission" date="2021-05" db="EMBL/GenBank/DDBJ databases">
        <title>Comparative genomics of three Colletotrichum scovillei strains and genetic complementation revealed genes involved fungal growth and virulence on chili pepper.</title>
        <authorList>
            <person name="Hsieh D.-K."/>
            <person name="Chuang S.-C."/>
            <person name="Chen C.-Y."/>
            <person name="Chao Y.-T."/>
            <person name="Lu M.-Y.J."/>
            <person name="Lee M.-H."/>
            <person name="Shih M.-C."/>
        </authorList>
    </citation>
    <scope>NUCLEOTIDE SEQUENCE</scope>
    <source>
        <strain evidence="1">Coll-153</strain>
    </source>
</reference>
<sequence>MLLGCLKVFVAAHHLSAPSLNVFPPRIEEAAGDGLLRQRQRLPHRQANHVIEAALNLLDEQHAAHALHGVPARLIRALPRLDVRLDDVVRQAVGLLRKVDFGLLRVLADLIARRPGVLPRCDDAHGRQHPVHAGIPQVAQHLDVFGLAPRLLEDAAVAGDDDGVSGDDEVRVRDGGEVRLQGRLVDVEALLAGRGGDVLIGPVGGLIEVLGLRRGCDFEVLEADLGEEGAPPRGGGGEDHALGFEVGEDGEVEGQRPSWAAGTAGCGGGCSWPGEVLGGLCVFGWRVGGGLYVGHGDVGGGRLGVYRVEGEALDLCGGWARFGVNWAIQKNLVYFF</sequence>
<dbReference type="AlphaFoldDB" id="A0A9P7QYS4"/>
<organism evidence="1 2">
    <name type="scientific">Colletotrichum scovillei</name>
    <dbReference type="NCBI Taxonomy" id="1209932"/>
    <lineage>
        <taxon>Eukaryota</taxon>
        <taxon>Fungi</taxon>
        <taxon>Dikarya</taxon>
        <taxon>Ascomycota</taxon>
        <taxon>Pezizomycotina</taxon>
        <taxon>Sordariomycetes</taxon>
        <taxon>Hypocreomycetidae</taxon>
        <taxon>Glomerellales</taxon>
        <taxon>Glomerellaceae</taxon>
        <taxon>Colletotrichum</taxon>
        <taxon>Colletotrichum acutatum species complex</taxon>
    </lineage>
</organism>